<organism evidence="1 2">
    <name type="scientific">Candidatus Bealeia paramacronuclearis</name>
    <dbReference type="NCBI Taxonomy" id="1921001"/>
    <lineage>
        <taxon>Bacteria</taxon>
        <taxon>Pseudomonadati</taxon>
        <taxon>Pseudomonadota</taxon>
        <taxon>Alphaproteobacteria</taxon>
        <taxon>Holosporales</taxon>
        <taxon>Holosporaceae</taxon>
        <taxon>Candidatus Bealeia</taxon>
    </lineage>
</organism>
<keyword evidence="2" id="KW-1185">Reference proteome</keyword>
<proteinExistence type="predicted"/>
<sequence length="44" mass="4761">MTAEKYISLAKTTRATVICDLQELVSLVALQKSGNANILAIIRV</sequence>
<dbReference type="Proteomes" id="UP001330434">
    <property type="component" value="Chromosome"/>
</dbReference>
<dbReference type="EMBL" id="CP133270">
    <property type="protein sequence ID" value="WVX66322.1"/>
    <property type="molecule type" value="Genomic_DNA"/>
</dbReference>
<reference evidence="1 2" key="1">
    <citation type="journal article" date="2024" name="Environ. Microbiol.">
        <title>Novel evolutionary insights on the interactions of the Holosporales (Alphaproteobacteria) with eukaryotic hosts from comparative genomics.</title>
        <authorList>
            <person name="Giovannini M."/>
            <person name="Petroni G."/>
            <person name="Castelli M."/>
        </authorList>
    </citation>
    <scope>NUCLEOTIDE SEQUENCE [LARGE SCALE GENOMIC DNA]</scope>
    <source>
        <strain evidence="1 2">US_Bl 15I1</strain>
    </source>
</reference>
<gene>
    <name evidence="1" type="ORF">Bealeia1_00498</name>
</gene>
<name>A0ABZ2C256_9PROT</name>
<evidence type="ECO:0000313" key="2">
    <source>
        <dbReference type="Proteomes" id="UP001330434"/>
    </source>
</evidence>
<protein>
    <submittedName>
        <fullName evidence="1">Uncharacterized protein</fullName>
    </submittedName>
</protein>
<evidence type="ECO:0000313" key="1">
    <source>
        <dbReference type="EMBL" id="WVX66322.1"/>
    </source>
</evidence>
<accession>A0ABZ2C256</accession>